<reference evidence="1 2" key="1">
    <citation type="submission" date="2022-10" db="EMBL/GenBank/DDBJ databases">
        <authorList>
            <person name="Cortes-Martin A."/>
            <person name="Buttimer C.T.H."/>
            <person name="Hill C."/>
        </authorList>
    </citation>
    <scope>NUCLEOTIDE SEQUENCE [LARGE SCALE GENOMIC DNA]</scope>
</reference>
<gene>
    <name evidence="1" type="ORF">A54_151</name>
</gene>
<dbReference type="GO" id="GO:0032259">
    <property type="term" value="P:methylation"/>
    <property type="evidence" value="ECO:0007669"/>
    <property type="project" value="UniProtKB-KW"/>
</dbReference>
<accession>A0AAE9TJE8</accession>
<proteinExistence type="predicted"/>
<keyword evidence="1" id="KW-0808">Transferase</keyword>
<keyword evidence="2" id="KW-1185">Reference proteome</keyword>
<dbReference type="GO" id="GO:0003676">
    <property type="term" value="F:nucleic acid binding"/>
    <property type="evidence" value="ECO:0007669"/>
    <property type="project" value="InterPro"/>
</dbReference>
<dbReference type="InterPro" id="IPR029063">
    <property type="entry name" value="SAM-dependent_MTases_sf"/>
</dbReference>
<keyword evidence="1" id="KW-0489">Methyltransferase</keyword>
<organism evidence="1 2">
    <name type="scientific">Escherichia phage A5-4</name>
    <dbReference type="NCBI Taxonomy" id="2996162"/>
    <lineage>
        <taxon>Viruses</taxon>
        <taxon>Duplodnaviria</taxon>
        <taxon>Heunggongvirae</taxon>
        <taxon>Uroviricota</taxon>
        <taxon>Caudoviricetes</taxon>
        <taxon>Vequintavirinae</taxon>
    </lineage>
</organism>
<dbReference type="SUPFAM" id="SSF53335">
    <property type="entry name" value="S-adenosyl-L-methionine-dependent methyltransferases"/>
    <property type="match status" value="1"/>
</dbReference>
<dbReference type="InterPro" id="IPR002052">
    <property type="entry name" value="DNA_methylase_N6_adenine_CS"/>
</dbReference>
<sequence length="169" mass="19588">MAALKPKAERRENDRYETPKWAVDAFLNLVPIRQDWTYLEPCRASGSFYNEMPIGSAWGEIQEGVDYLATKYNKVDCVLTNPPYNLAQEFVEKAHKDADVVIMLLRLGFLESTKRVEFWKQYPVDHLVTLSKRPSFTDDGKTDGAAYGYFIWDKKGKLGLTKPFYWIHP</sequence>
<dbReference type="GO" id="GO:0008168">
    <property type="term" value="F:methyltransferase activity"/>
    <property type="evidence" value="ECO:0007669"/>
    <property type="project" value="UniProtKB-KW"/>
</dbReference>
<protein>
    <submittedName>
        <fullName evidence="1">DNA N-6-adenine methyltransferase</fullName>
    </submittedName>
</protein>
<name>A0AAE9TJE8_9CAUD</name>
<dbReference type="PROSITE" id="PS00092">
    <property type="entry name" value="N6_MTASE"/>
    <property type="match status" value="1"/>
</dbReference>
<dbReference type="Proteomes" id="UP001236076">
    <property type="component" value="Segment"/>
</dbReference>
<evidence type="ECO:0000313" key="2">
    <source>
        <dbReference type="Proteomes" id="UP001236076"/>
    </source>
</evidence>
<evidence type="ECO:0000313" key="1">
    <source>
        <dbReference type="EMBL" id="UZZ64391.1"/>
    </source>
</evidence>
<dbReference type="EMBL" id="OP744025">
    <property type="protein sequence ID" value="UZZ64391.1"/>
    <property type="molecule type" value="Genomic_DNA"/>
</dbReference>